<dbReference type="InterPro" id="IPR012338">
    <property type="entry name" value="Beta-lactam/transpept-like"/>
</dbReference>
<gene>
    <name evidence="2" type="ORF">H4W80_011546</name>
</gene>
<evidence type="ECO:0000259" key="1">
    <source>
        <dbReference type="Pfam" id="PF00144"/>
    </source>
</evidence>
<protein>
    <submittedName>
        <fullName evidence="2">CubicO group peptidase (Beta-lactamase class C family)</fullName>
        <ecNumber evidence="2">3.5.1.46</ecNumber>
    </submittedName>
</protein>
<accession>A0ABR9MK51</accession>
<dbReference type="SUPFAM" id="SSF56601">
    <property type="entry name" value="beta-lactamase/transpeptidase-like"/>
    <property type="match status" value="1"/>
</dbReference>
<dbReference type="GO" id="GO:0019875">
    <property type="term" value="F:6-aminohexanoate-dimer hydrolase activity"/>
    <property type="evidence" value="ECO:0007669"/>
    <property type="project" value="UniProtKB-EC"/>
</dbReference>
<organism evidence="2 3">
    <name type="scientific">Nonomuraea angiospora</name>
    <dbReference type="NCBI Taxonomy" id="46172"/>
    <lineage>
        <taxon>Bacteria</taxon>
        <taxon>Bacillati</taxon>
        <taxon>Actinomycetota</taxon>
        <taxon>Actinomycetes</taxon>
        <taxon>Streptosporangiales</taxon>
        <taxon>Streptosporangiaceae</taxon>
        <taxon>Nonomuraea</taxon>
    </lineage>
</organism>
<reference evidence="2 3" key="1">
    <citation type="submission" date="2020-10" db="EMBL/GenBank/DDBJ databases">
        <title>Sequencing the genomes of 1000 actinobacteria strains.</title>
        <authorList>
            <person name="Klenk H.-P."/>
        </authorList>
    </citation>
    <scope>NUCLEOTIDE SEQUENCE [LARGE SCALE GENOMIC DNA]</scope>
    <source>
        <strain evidence="2 3">DSM 43173</strain>
    </source>
</reference>
<name>A0ABR9MK51_9ACTN</name>
<dbReference type="InterPro" id="IPR001466">
    <property type="entry name" value="Beta-lactam-related"/>
</dbReference>
<sequence>MTIHLPPRTVTDRPTLANWLRAPYNRWSFQHVREITPTAAIARGTGPVMELPEAPLPLGEREVTYTSHPDDGGATGSEPLARLLERTYTDGFLVLHRGRRVFEHYDNGMTPATVHLCMSISKSITATAVGRAVADGTLSPEDLVGDLVPELAGTGFADATVRHLLDMRTGTAPMTAGQARTDMEATLWAPMSRPGVNTDLTSYFAEWQNDRPHGGDFQYRSALTCVLARVAEHVTGTRLPELVSREVWQRIGAEREAEICVDGHRNALADVGVSCTLRDLARFGEAMRRNGSVDGVEVVPRAWVADTLVPDADQRPAFVRHGARYLPGPGAYYRNQWWVVESGPQGAIYMALGIHGQLLLVHEPAEVVVAKFSTWPQGWSTLLAEDTISACVSLAASLADG</sequence>
<dbReference type="InterPro" id="IPR050789">
    <property type="entry name" value="Diverse_Enzym_Activities"/>
</dbReference>
<comment type="caution">
    <text evidence="2">The sequence shown here is derived from an EMBL/GenBank/DDBJ whole genome shotgun (WGS) entry which is preliminary data.</text>
</comment>
<dbReference type="PANTHER" id="PTHR43283:SF7">
    <property type="entry name" value="BETA-LACTAMASE-RELATED DOMAIN-CONTAINING PROTEIN"/>
    <property type="match status" value="1"/>
</dbReference>
<dbReference type="EMBL" id="JADBEK010000001">
    <property type="protein sequence ID" value="MBE1593288.1"/>
    <property type="molecule type" value="Genomic_DNA"/>
</dbReference>
<proteinExistence type="predicted"/>
<dbReference type="RefSeq" id="WP_192792664.1">
    <property type="nucleotide sequence ID" value="NZ_JADBEK010000001.1"/>
</dbReference>
<dbReference type="Proteomes" id="UP000633509">
    <property type="component" value="Unassembled WGS sequence"/>
</dbReference>
<dbReference type="EC" id="3.5.1.46" evidence="2"/>
<feature type="domain" description="Beta-lactamase-related" evidence="1">
    <location>
        <begin position="91"/>
        <end position="377"/>
    </location>
</feature>
<keyword evidence="2" id="KW-0378">Hydrolase</keyword>
<evidence type="ECO:0000313" key="3">
    <source>
        <dbReference type="Proteomes" id="UP000633509"/>
    </source>
</evidence>
<dbReference type="Pfam" id="PF00144">
    <property type="entry name" value="Beta-lactamase"/>
    <property type="match status" value="1"/>
</dbReference>
<dbReference type="Gene3D" id="3.40.710.10">
    <property type="entry name" value="DD-peptidase/beta-lactamase superfamily"/>
    <property type="match status" value="1"/>
</dbReference>
<keyword evidence="3" id="KW-1185">Reference proteome</keyword>
<dbReference type="PANTHER" id="PTHR43283">
    <property type="entry name" value="BETA-LACTAMASE-RELATED"/>
    <property type="match status" value="1"/>
</dbReference>
<evidence type="ECO:0000313" key="2">
    <source>
        <dbReference type="EMBL" id="MBE1593288.1"/>
    </source>
</evidence>